<dbReference type="InterPro" id="IPR010982">
    <property type="entry name" value="Lambda_DNA-bd_dom_sf"/>
</dbReference>
<dbReference type="SMART" id="SM00530">
    <property type="entry name" value="HTH_XRE"/>
    <property type="match status" value="1"/>
</dbReference>
<dbReference type="InterPro" id="IPR050807">
    <property type="entry name" value="TransReg_Diox_bact_type"/>
</dbReference>
<keyword evidence="4" id="KW-1185">Reference proteome</keyword>
<feature type="domain" description="HTH cro/C1-type" evidence="2">
    <location>
        <begin position="24"/>
        <end position="78"/>
    </location>
</feature>
<protein>
    <submittedName>
        <fullName evidence="3">Helix-turn-helix domain-containing protein</fullName>
    </submittedName>
</protein>
<evidence type="ECO:0000256" key="1">
    <source>
        <dbReference type="ARBA" id="ARBA00023125"/>
    </source>
</evidence>
<keyword evidence="1" id="KW-0238">DNA-binding</keyword>
<dbReference type="PANTHER" id="PTHR46797">
    <property type="entry name" value="HTH-TYPE TRANSCRIPTIONAL REGULATOR"/>
    <property type="match status" value="1"/>
</dbReference>
<dbReference type="PANTHER" id="PTHR46797:SF1">
    <property type="entry name" value="METHYLPHOSPHONATE SYNTHASE"/>
    <property type="match status" value="1"/>
</dbReference>
<comment type="caution">
    <text evidence="3">The sequence shown here is derived from an EMBL/GenBank/DDBJ whole genome shotgun (WGS) entry which is preliminary data.</text>
</comment>
<dbReference type="EMBL" id="WNKU01000018">
    <property type="protein sequence ID" value="MTV50024.1"/>
    <property type="molecule type" value="Genomic_DNA"/>
</dbReference>
<dbReference type="AlphaFoldDB" id="A0A6I3SM49"/>
<dbReference type="GO" id="GO:0003677">
    <property type="term" value="F:DNA binding"/>
    <property type="evidence" value="ECO:0007669"/>
    <property type="project" value="UniProtKB-KW"/>
</dbReference>
<dbReference type="Proteomes" id="UP000430670">
    <property type="component" value="Unassembled WGS sequence"/>
</dbReference>
<dbReference type="InterPro" id="IPR001387">
    <property type="entry name" value="Cro/C1-type_HTH"/>
</dbReference>
<evidence type="ECO:0000313" key="4">
    <source>
        <dbReference type="Proteomes" id="UP000430670"/>
    </source>
</evidence>
<dbReference type="SUPFAM" id="SSF47413">
    <property type="entry name" value="lambda repressor-like DNA-binding domains"/>
    <property type="match status" value="1"/>
</dbReference>
<reference evidence="3 4" key="1">
    <citation type="submission" date="2019-11" db="EMBL/GenBank/DDBJ databases">
        <title>Whole-genome sequence of a the green, strictly anaerobic photosynthetic bacterium Heliobacillus mobilis DSM 6151.</title>
        <authorList>
            <person name="Kyndt J.A."/>
            <person name="Meyer T.E."/>
        </authorList>
    </citation>
    <scope>NUCLEOTIDE SEQUENCE [LARGE SCALE GENOMIC DNA]</scope>
    <source>
        <strain evidence="3 4">DSM 6151</strain>
    </source>
</reference>
<gene>
    <name evidence="3" type="ORF">GJ688_13690</name>
</gene>
<dbReference type="GO" id="GO:0005829">
    <property type="term" value="C:cytosol"/>
    <property type="evidence" value="ECO:0007669"/>
    <property type="project" value="TreeGrafter"/>
</dbReference>
<sequence length="146" mass="16932">MAKRMTGREKAAYWQRVADTGDFLRDLRIKQGSTLAEVSENVGVSVNFLSEIERGLKAPSDNLIVELAKYYQIDINELYQRLGKIPESVTDELEKSPQFQKLLLEINSNPKLSKKRKQELYEEIYDTYLSFIEEMESEKMDGVTEE</sequence>
<proteinExistence type="predicted"/>
<accession>A0A6I3SM49</accession>
<dbReference type="CDD" id="cd00093">
    <property type="entry name" value="HTH_XRE"/>
    <property type="match status" value="1"/>
</dbReference>
<dbReference type="Pfam" id="PF01381">
    <property type="entry name" value="HTH_3"/>
    <property type="match status" value="1"/>
</dbReference>
<name>A0A6I3SM49_HELMO</name>
<dbReference type="GO" id="GO:0003700">
    <property type="term" value="F:DNA-binding transcription factor activity"/>
    <property type="evidence" value="ECO:0007669"/>
    <property type="project" value="TreeGrafter"/>
</dbReference>
<evidence type="ECO:0000259" key="2">
    <source>
        <dbReference type="PROSITE" id="PS50943"/>
    </source>
</evidence>
<organism evidence="3 4">
    <name type="scientific">Heliobacterium mobile</name>
    <name type="common">Heliobacillus mobilis</name>
    <dbReference type="NCBI Taxonomy" id="28064"/>
    <lineage>
        <taxon>Bacteria</taxon>
        <taxon>Bacillati</taxon>
        <taxon>Bacillota</taxon>
        <taxon>Clostridia</taxon>
        <taxon>Eubacteriales</taxon>
        <taxon>Heliobacteriaceae</taxon>
        <taxon>Heliobacterium</taxon>
    </lineage>
</organism>
<dbReference type="RefSeq" id="WP_155477116.1">
    <property type="nucleotide sequence ID" value="NZ_WNKU01000018.1"/>
</dbReference>
<dbReference type="PROSITE" id="PS50943">
    <property type="entry name" value="HTH_CROC1"/>
    <property type="match status" value="1"/>
</dbReference>
<evidence type="ECO:0000313" key="3">
    <source>
        <dbReference type="EMBL" id="MTV50024.1"/>
    </source>
</evidence>
<dbReference type="Gene3D" id="1.10.260.40">
    <property type="entry name" value="lambda repressor-like DNA-binding domains"/>
    <property type="match status" value="1"/>
</dbReference>
<dbReference type="OrthoDB" id="3035529at2"/>